<dbReference type="PANTHER" id="PTHR12840:SF1">
    <property type="entry name" value="NADH DEHYDROGENASE [UBIQUINONE] 1 BETA SUBCOMPLEX SUBUNIT 8, MITOCHONDRIAL"/>
    <property type="match status" value="1"/>
</dbReference>
<keyword evidence="1" id="KW-0472">Membrane</keyword>
<protein>
    <submittedName>
        <fullName evidence="2">Uncharacterized protein</fullName>
    </submittedName>
</protein>
<evidence type="ECO:0000256" key="1">
    <source>
        <dbReference type="SAM" id="Phobius"/>
    </source>
</evidence>
<dbReference type="PANTHER" id="PTHR12840">
    <property type="entry name" value="NADH-UBIQUINONE OXIDOREDUCTASE ASHI SUBUNIT"/>
    <property type="match status" value="1"/>
</dbReference>
<keyword evidence="1" id="KW-1133">Transmembrane helix</keyword>
<keyword evidence="3" id="KW-1185">Reference proteome</keyword>
<accession>A0A9P8L5F1</accession>
<dbReference type="Pfam" id="PF05821">
    <property type="entry name" value="NDUF_B8"/>
    <property type="match status" value="1"/>
</dbReference>
<proteinExistence type="predicted"/>
<dbReference type="AlphaFoldDB" id="A0A9P8L5F1"/>
<dbReference type="OrthoDB" id="2014058at2759"/>
<evidence type="ECO:0000313" key="2">
    <source>
        <dbReference type="EMBL" id="KAH0543011.1"/>
    </source>
</evidence>
<evidence type="ECO:0000313" key="3">
    <source>
        <dbReference type="Proteomes" id="UP000698800"/>
    </source>
</evidence>
<organism evidence="2 3">
    <name type="scientific">Glutinoglossum americanum</name>
    <dbReference type="NCBI Taxonomy" id="1670608"/>
    <lineage>
        <taxon>Eukaryota</taxon>
        <taxon>Fungi</taxon>
        <taxon>Dikarya</taxon>
        <taxon>Ascomycota</taxon>
        <taxon>Pezizomycotina</taxon>
        <taxon>Geoglossomycetes</taxon>
        <taxon>Geoglossales</taxon>
        <taxon>Geoglossaceae</taxon>
        <taxon>Glutinoglossum</taxon>
    </lineage>
</organism>
<dbReference type="InterPro" id="IPR008699">
    <property type="entry name" value="NDUFB8"/>
</dbReference>
<reference evidence="2" key="1">
    <citation type="submission" date="2021-03" db="EMBL/GenBank/DDBJ databases">
        <title>Comparative genomics and phylogenomic investigation of the class Geoglossomycetes provide insights into ecological specialization and systematics.</title>
        <authorList>
            <person name="Melie T."/>
            <person name="Pirro S."/>
            <person name="Miller A.N."/>
            <person name="Quandt A."/>
        </authorList>
    </citation>
    <scope>NUCLEOTIDE SEQUENCE</scope>
    <source>
        <strain evidence="2">GBOQ0MN5Z8</strain>
    </source>
</reference>
<name>A0A9P8L5F1_9PEZI</name>
<comment type="caution">
    <text evidence="2">The sequence shown here is derived from an EMBL/GenBank/DDBJ whole genome shotgun (WGS) entry which is preliminary data.</text>
</comment>
<dbReference type="Proteomes" id="UP000698800">
    <property type="component" value="Unassembled WGS sequence"/>
</dbReference>
<dbReference type="GO" id="GO:0005739">
    <property type="term" value="C:mitochondrion"/>
    <property type="evidence" value="ECO:0007669"/>
    <property type="project" value="InterPro"/>
</dbReference>
<keyword evidence="1" id="KW-0812">Transmembrane</keyword>
<feature type="transmembrane region" description="Helical" evidence="1">
    <location>
        <begin position="59"/>
        <end position="80"/>
    </location>
</feature>
<sequence length="117" mass="13510">MNGGYVQPPPIKRQFRDPHADWWDKQERRNYNEPVHEDNDILGMFSLEEYTHTPPGKGFMQLGLFVMAVFGLCGIVYQFYPDKPSAPREFPDGLEAELGGPRALRVCTRFLPGHRLF</sequence>
<dbReference type="EMBL" id="JAGHQL010000041">
    <property type="protein sequence ID" value="KAH0543011.1"/>
    <property type="molecule type" value="Genomic_DNA"/>
</dbReference>
<gene>
    <name evidence="2" type="ORF">FGG08_002619</name>
</gene>